<evidence type="ECO:0000313" key="3">
    <source>
        <dbReference type="Proteomes" id="UP000199347"/>
    </source>
</evidence>
<organism evidence="2 3">
    <name type="scientific">Afifella marina DSM 2698</name>
    <dbReference type="NCBI Taxonomy" id="1120955"/>
    <lineage>
        <taxon>Bacteria</taxon>
        <taxon>Pseudomonadati</taxon>
        <taxon>Pseudomonadota</taxon>
        <taxon>Alphaproteobacteria</taxon>
        <taxon>Hyphomicrobiales</taxon>
        <taxon>Afifellaceae</taxon>
        <taxon>Afifella</taxon>
    </lineage>
</organism>
<dbReference type="STRING" id="1120955.SAMN03080610_00763"/>
<evidence type="ECO:0000259" key="1">
    <source>
        <dbReference type="Pfam" id="PF13336"/>
    </source>
</evidence>
<sequence length="619" mass="67734">MRPPEVSSDADALADRVIEHVGRDIVLGLPLGLGKANHFANALYRRAEADRSIRLRIFTALTLQPPSGSSEIEKRFMGPLAERLYAGVPRLVYARPMRAGTLPPNIEVNEFFFLAGKYLSSPHAQQTYISANYTHAVGYLLERGVNVVGQMVAREGEGESARYSISGNTDVTLDILPTIRARRAAGERLALVGEVNNELPFMPGAAELAPEEFDFILESGDYPLFVTPKPPVSLADYAIGLHAASLVPDGGTLQIGIGSIGDALTHALILRHREPEVFRAALEALGPTPAGRERHCDPFREGLYAASEMFVDGFLDLFEAGILKRPAEDGAVLHAGFFLGPQSFYDRLKALPEAERAKLSMREISFVNDLYGGEEQKRRDRRDARFVNNAMMATLLGAVVSDQLEDGRVVSGVGGQYNFVAQAFALKGARSIMALRASRMAKGAPRSNIVWTYGHATVPRHLKDVVITEYGIAELKGRSDRDTVAAMLAITDSRFQDGLVKRARKAGKIERDFRISSAENTPQRIVSALSPFRQAGHLPRFPLGTDFTEAEQTLLPALSLLKRQQGAWLELARTFREGWRAGETSPAEKAALDRMGLARPKSLKETVLAALVLGALRRD</sequence>
<feature type="domain" description="Acetyl-CoA hydrolase/transferase C-terminal" evidence="1">
    <location>
        <begin position="340"/>
        <end position="503"/>
    </location>
</feature>
<accession>A0A1G5MKJ9</accession>
<evidence type="ECO:0000313" key="2">
    <source>
        <dbReference type="EMBL" id="SCZ25201.1"/>
    </source>
</evidence>
<gene>
    <name evidence="2" type="ORF">SAMN03080610_00763</name>
</gene>
<dbReference type="GO" id="GO:0008775">
    <property type="term" value="F:acetate CoA-transferase activity"/>
    <property type="evidence" value="ECO:0007669"/>
    <property type="project" value="InterPro"/>
</dbReference>
<dbReference type="InterPro" id="IPR026888">
    <property type="entry name" value="AcetylCoA_hyd_C"/>
</dbReference>
<dbReference type="InterPro" id="IPR046433">
    <property type="entry name" value="ActCoA_hydro"/>
</dbReference>
<keyword evidence="2" id="KW-0378">Hydrolase</keyword>
<dbReference type="PANTHER" id="PTHR21432">
    <property type="entry name" value="ACETYL-COA HYDROLASE-RELATED"/>
    <property type="match status" value="1"/>
</dbReference>
<dbReference type="PANTHER" id="PTHR21432:SF20">
    <property type="entry name" value="ACETYL-COA HYDROLASE"/>
    <property type="match status" value="1"/>
</dbReference>
<dbReference type="Proteomes" id="UP000199347">
    <property type="component" value="Unassembled WGS sequence"/>
</dbReference>
<dbReference type="EMBL" id="FMVW01000001">
    <property type="protein sequence ID" value="SCZ25201.1"/>
    <property type="molecule type" value="Genomic_DNA"/>
</dbReference>
<protein>
    <submittedName>
        <fullName evidence="2">Acyl-CoA hydrolase</fullName>
    </submittedName>
</protein>
<dbReference type="GO" id="GO:0016787">
    <property type="term" value="F:hydrolase activity"/>
    <property type="evidence" value="ECO:0007669"/>
    <property type="project" value="UniProtKB-KW"/>
</dbReference>
<keyword evidence="3" id="KW-1185">Reference proteome</keyword>
<dbReference type="GO" id="GO:0006083">
    <property type="term" value="P:acetate metabolic process"/>
    <property type="evidence" value="ECO:0007669"/>
    <property type="project" value="InterPro"/>
</dbReference>
<dbReference type="Gene3D" id="3.40.1080.20">
    <property type="entry name" value="Acetyl-CoA hydrolase/transferase C-terminal domain"/>
    <property type="match status" value="1"/>
</dbReference>
<reference evidence="2 3" key="1">
    <citation type="submission" date="2016-10" db="EMBL/GenBank/DDBJ databases">
        <authorList>
            <person name="de Groot N.N."/>
        </authorList>
    </citation>
    <scope>NUCLEOTIDE SEQUENCE [LARGE SCALE GENOMIC DNA]</scope>
    <source>
        <strain evidence="2 3">DSM 2698</strain>
    </source>
</reference>
<dbReference type="Pfam" id="PF13336">
    <property type="entry name" value="AcetylCoA_hyd_C"/>
    <property type="match status" value="1"/>
</dbReference>
<dbReference type="InterPro" id="IPR038460">
    <property type="entry name" value="AcetylCoA_hyd_C_sf"/>
</dbReference>
<dbReference type="SUPFAM" id="SSF100950">
    <property type="entry name" value="NagB/RpiA/CoA transferase-like"/>
    <property type="match status" value="1"/>
</dbReference>
<dbReference type="RefSeq" id="WP_244514406.1">
    <property type="nucleotide sequence ID" value="NZ_FMVW01000001.1"/>
</dbReference>
<dbReference type="AlphaFoldDB" id="A0A1G5MKJ9"/>
<proteinExistence type="predicted"/>
<name>A0A1G5MKJ9_AFIMA</name>
<dbReference type="Gene3D" id="3.30.750.70">
    <property type="entry name" value="4-hydroxybutyrate coenzyme like domains"/>
    <property type="match status" value="1"/>
</dbReference>
<dbReference type="InterPro" id="IPR037171">
    <property type="entry name" value="NagB/RpiA_transferase-like"/>
</dbReference>